<sequence>MGRANLPFLIGVVMMIPSLQWHELAEKVLAATALMKQYHLRDDLVPQIEEQLFKECPYPKYAERNDK</sequence>
<gene>
    <name evidence="1" type="ordered locus">SELR_18080</name>
</gene>
<organism evidence="1 2">
    <name type="scientific">Selenomonas ruminantium subsp. lactilytica (strain NBRC 103574 / TAM6421)</name>
    <dbReference type="NCBI Taxonomy" id="927704"/>
    <lineage>
        <taxon>Bacteria</taxon>
        <taxon>Bacillati</taxon>
        <taxon>Bacillota</taxon>
        <taxon>Negativicutes</taxon>
        <taxon>Selenomonadales</taxon>
        <taxon>Selenomonadaceae</taxon>
        <taxon>Selenomonas</taxon>
    </lineage>
</organism>
<proteinExistence type="predicted"/>
<reference evidence="1 2" key="1">
    <citation type="submission" date="2011-10" db="EMBL/GenBank/DDBJ databases">
        <title>Whole genome sequence of Selenomonas ruminantium subsp. lactilytica TAM6421.</title>
        <authorList>
            <person name="Oguchi A."/>
            <person name="Ankai A."/>
            <person name="Kaneko J."/>
            <person name="Yamada-Narita S."/>
            <person name="Fukui S."/>
            <person name="Takahashi M."/>
            <person name="Onodera T."/>
            <person name="Kojima S."/>
            <person name="Fushimi T."/>
            <person name="Abe N."/>
            <person name="Kamio Y."/>
            <person name="Yamazaki S."/>
            <person name="Fujita N."/>
        </authorList>
    </citation>
    <scope>NUCLEOTIDE SEQUENCE [LARGE SCALE GENOMIC DNA]</scope>
    <source>
        <strain evidence="2">NBRC 103574 / TAM6421</strain>
    </source>
</reference>
<dbReference type="HOGENOM" id="CLU_2810013_0_0_9"/>
<dbReference type="Proteomes" id="UP000007887">
    <property type="component" value="Chromosome"/>
</dbReference>
<dbReference type="RefSeq" id="WP_014424947.1">
    <property type="nucleotide sequence ID" value="NC_017068.1"/>
</dbReference>
<dbReference type="AlphaFoldDB" id="I0GRX9"/>
<dbReference type="PATRIC" id="fig|927704.6.peg.1875"/>
<evidence type="ECO:0000313" key="2">
    <source>
        <dbReference type="Proteomes" id="UP000007887"/>
    </source>
</evidence>
<name>I0GRX9_SELRL</name>
<accession>I0GRX9</accession>
<protein>
    <submittedName>
        <fullName evidence="1">Uncharacterized protein</fullName>
    </submittedName>
</protein>
<dbReference type="KEGG" id="sri:SELR_18080"/>
<evidence type="ECO:0000313" key="1">
    <source>
        <dbReference type="EMBL" id="BAL83516.1"/>
    </source>
</evidence>
<dbReference type="EMBL" id="AP012292">
    <property type="protein sequence ID" value="BAL83516.1"/>
    <property type="molecule type" value="Genomic_DNA"/>
</dbReference>